<keyword evidence="1" id="KW-1015">Disulfide bond</keyword>
<dbReference type="PANTHER" id="PTHR24252:SF7">
    <property type="entry name" value="HYALIN"/>
    <property type="match status" value="1"/>
</dbReference>
<feature type="domain" description="Peptidase S1" evidence="2">
    <location>
        <begin position="57"/>
        <end position="109"/>
    </location>
</feature>
<dbReference type="InterPro" id="IPR009003">
    <property type="entry name" value="Peptidase_S1_PA"/>
</dbReference>
<dbReference type="Proteomes" id="UP001497623">
    <property type="component" value="Unassembled WGS sequence"/>
</dbReference>
<dbReference type="Pfam" id="PF00089">
    <property type="entry name" value="Trypsin"/>
    <property type="match status" value="1"/>
</dbReference>
<dbReference type="EMBL" id="CAXKWB010093968">
    <property type="protein sequence ID" value="CAL4218432.1"/>
    <property type="molecule type" value="Genomic_DNA"/>
</dbReference>
<dbReference type="SUPFAM" id="SSF50494">
    <property type="entry name" value="Trypsin-like serine proteases"/>
    <property type="match status" value="1"/>
</dbReference>
<evidence type="ECO:0000256" key="1">
    <source>
        <dbReference type="ARBA" id="ARBA00023157"/>
    </source>
</evidence>
<dbReference type="GO" id="GO:0006508">
    <property type="term" value="P:proteolysis"/>
    <property type="evidence" value="ECO:0007669"/>
    <property type="project" value="InterPro"/>
</dbReference>
<sequence length="109" mass="11651">KITTTTEVESKKETTTIIPTTTVELTTIKSSGYRPYCSDCGISSVSAPELNIQGTRIIGGQAADYGEYPWQVIIFLFLGTGATQGLGLCGGSLIKKNWVLTAAHCFQDS</sequence>
<dbReference type="PANTHER" id="PTHR24252">
    <property type="entry name" value="ACROSIN-RELATED"/>
    <property type="match status" value="1"/>
</dbReference>
<dbReference type="InterPro" id="IPR001254">
    <property type="entry name" value="Trypsin_dom"/>
</dbReference>
<keyword evidence="4" id="KW-1185">Reference proteome</keyword>
<gene>
    <name evidence="3" type="ORF">MNOR_LOCUS38915</name>
</gene>
<feature type="non-terminal residue" evidence="3">
    <location>
        <position position="1"/>
    </location>
</feature>
<dbReference type="InterPro" id="IPR018114">
    <property type="entry name" value="TRYPSIN_HIS"/>
</dbReference>
<dbReference type="Gene3D" id="2.40.10.10">
    <property type="entry name" value="Trypsin-like serine proteases"/>
    <property type="match status" value="2"/>
</dbReference>
<evidence type="ECO:0000313" key="4">
    <source>
        <dbReference type="Proteomes" id="UP001497623"/>
    </source>
</evidence>
<feature type="non-terminal residue" evidence="3">
    <location>
        <position position="109"/>
    </location>
</feature>
<proteinExistence type="predicted"/>
<comment type="caution">
    <text evidence="3">The sequence shown here is derived from an EMBL/GenBank/DDBJ whole genome shotgun (WGS) entry which is preliminary data.</text>
</comment>
<protein>
    <recommendedName>
        <fullName evidence="2">Peptidase S1 domain-containing protein</fullName>
    </recommendedName>
</protein>
<dbReference type="PROSITE" id="PS00134">
    <property type="entry name" value="TRYPSIN_HIS"/>
    <property type="match status" value="1"/>
</dbReference>
<dbReference type="AlphaFoldDB" id="A0AAV2SL24"/>
<reference evidence="3 4" key="1">
    <citation type="submission" date="2024-05" db="EMBL/GenBank/DDBJ databases">
        <authorList>
            <person name="Wallberg A."/>
        </authorList>
    </citation>
    <scope>NUCLEOTIDE SEQUENCE [LARGE SCALE GENOMIC DNA]</scope>
</reference>
<organism evidence="3 4">
    <name type="scientific">Meganyctiphanes norvegica</name>
    <name type="common">Northern krill</name>
    <name type="synonym">Thysanopoda norvegica</name>
    <dbReference type="NCBI Taxonomy" id="48144"/>
    <lineage>
        <taxon>Eukaryota</taxon>
        <taxon>Metazoa</taxon>
        <taxon>Ecdysozoa</taxon>
        <taxon>Arthropoda</taxon>
        <taxon>Crustacea</taxon>
        <taxon>Multicrustacea</taxon>
        <taxon>Malacostraca</taxon>
        <taxon>Eumalacostraca</taxon>
        <taxon>Eucarida</taxon>
        <taxon>Euphausiacea</taxon>
        <taxon>Euphausiidae</taxon>
        <taxon>Meganyctiphanes</taxon>
    </lineage>
</organism>
<accession>A0AAV2SL24</accession>
<dbReference type="PROSITE" id="PS50240">
    <property type="entry name" value="TRYPSIN_DOM"/>
    <property type="match status" value="1"/>
</dbReference>
<evidence type="ECO:0000313" key="3">
    <source>
        <dbReference type="EMBL" id="CAL4218432.1"/>
    </source>
</evidence>
<dbReference type="InterPro" id="IPR043504">
    <property type="entry name" value="Peptidase_S1_PA_chymotrypsin"/>
</dbReference>
<evidence type="ECO:0000259" key="2">
    <source>
        <dbReference type="PROSITE" id="PS50240"/>
    </source>
</evidence>
<name>A0AAV2SL24_MEGNR</name>
<dbReference type="GO" id="GO:0004252">
    <property type="term" value="F:serine-type endopeptidase activity"/>
    <property type="evidence" value="ECO:0007669"/>
    <property type="project" value="InterPro"/>
</dbReference>